<reference evidence="1 2" key="1">
    <citation type="submission" date="2020-04" db="EMBL/GenBank/DDBJ databases">
        <authorList>
            <person name="Wallbank WR R."/>
            <person name="Pardo Diaz C."/>
            <person name="Kozak K."/>
            <person name="Martin S."/>
            <person name="Jiggins C."/>
            <person name="Moest M."/>
            <person name="Warren A I."/>
            <person name="Byers J.R.P. K."/>
            <person name="Montejo-Kovacevich G."/>
            <person name="Yen C E."/>
        </authorList>
    </citation>
    <scope>NUCLEOTIDE SEQUENCE [LARGE SCALE GENOMIC DNA]</scope>
</reference>
<dbReference type="OrthoDB" id="7412711at2759"/>
<proteinExistence type="predicted"/>
<comment type="caution">
    <text evidence="1">The sequence shown here is derived from an EMBL/GenBank/DDBJ whole genome shotgun (WGS) entry which is preliminary data.</text>
</comment>
<accession>A0A8S0ZB35</accession>
<evidence type="ECO:0000313" key="2">
    <source>
        <dbReference type="Proteomes" id="UP000494256"/>
    </source>
</evidence>
<protein>
    <submittedName>
        <fullName evidence="1">Uncharacterized protein</fullName>
    </submittedName>
</protein>
<gene>
    <name evidence="1" type="ORF">APLA_LOCUS4542</name>
</gene>
<dbReference type="AlphaFoldDB" id="A0A8S0ZB35"/>
<evidence type="ECO:0000313" key="1">
    <source>
        <dbReference type="EMBL" id="CAB3230320.1"/>
    </source>
</evidence>
<organism evidence="1 2">
    <name type="scientific">Arctia plantaginis</name>
    <name type="common">Wood tiger moth</name>
    <name type="synonym">Phalaena plantaginis</name>
    <dbReference type="NCBI Taxonomy" id="874455"/>
    <lineage>
        <taxon>Eukaryota</taxon>
        <taxon>Metazoa</taxon>
        <taxon>Ecdysozoa</taxon>
        <taxon>Arthropoda</taxon>
        <taxon>Hexapoda</taxon>
        <taxon>Insecta</taxon>
        <taxon>Pterygota</taxon>
        <taxon>Neoptera</taxon>
        <taxon>Endopterygota</taxon>
        <taxon>Lepidoptera</taxon>
        <taxon>Glossata</taxon>
        <taxon>Ditrysia</taxon>
        <taxon>Noctuoidea</taxon>
        <taxon>Erebidae</taxon>
        <taxon>Arctiinae</taxon>
        <taxon>Arctia</taxon>
    </lineage>
</organism>
<dbReference type="EMBL" id="CADEBD010000288">
    <property type="protein sequence ID" value="CAB3230320.1"/>
    <property type="molecule type" value="Genomic_DNA"/>
</dbReference>
<dbReference type="Proteomes" id="UP000494256">
    <property type="component" value="Unassembled WGS sequence"/>
</dbReference>
<name>A0A8S0ZB35_ARCPL</name>
<sequence length="163" mass="18213">MPPITNFLLKSPTESCLLSKLPRLQHEADEARLTESARARCGDTATCFSIPADKQTYIRTVKTTTVILENQNKQLGSAKIKPSSKVKSTDNSQLKLLVISLRCGKACPSQAHPPPPHLSNNNPEFLRAPLFLRVPRRRAKSCALWDLDLNEMMQLSTVCSWNE</sequence>